<gene>
    <name evidence="5" type="ORF">KPL37_14360</name>
</gene>
<keyword evidence="1" id="KW-0573">Peptidoglycan synthesis</keyword>
<comment type="pathway">
    <text evidence="1">Cell wall biogenesis; peptidoglycan biosynthesis.</text>
</comment>
<dbReference type="PANTHER" id="PTHR30582">
    <property type="entry name" value="L,D-TRANSPEPTIDASE"/>
    <property type="match status" value="1"/>
</dbReference>
<evidence type="ECO:0000259" key="3">
    <source>
        <dbReference type="PROSITE" id="PS50853"/>
    </source>
</evidence>
<dbReference type="Pfam" id="PF09479">
    <property type="entry name" value="Flg_new"/>
    <property type="match status" value="2"/>
</dbReference>
<reference evidence="5 6" key="1">
    <citation type="submission" date="2021-06" db="EMBL/GenBank/DDBJ databases">
        <title>Clostridia strains as spoilage organisms.</title>
        <authorList>
            <person name="Wambui J."/>
            <person name="Stephan R."/>
            <person name="Stevens M.J.A."/>
        </authorList>
    </citation>
    <scope>NUCLEOTIDE SEQUENCE [LARGE SCALE GENOMIC DNA]</scope>
    <source>
        <strain evidence="5 6">DSM 14204</strain>
    </source>
</reference>
<dbReference type="InterPro" id="IPR013378">
    <property type="entry name" value="InlB-like_B-rpt"/>
</dbReference>
<keyword evidence="1" id="KW-0961">Cell wall biogenesis/degradation</keyword>
<dbReference type="PROSITE" id="PS52029">
    <property type="entry name" value="LD_TPASE"/>
    <property type="match status" value="1"/>
</dbReference>
<keyword evidence="1" id="KW-0133">Cell shape</keyword>
<evidence type="ECO:0000256" key="1">
    <source>
        <dbReference type="PROSITE-ProRule" id="PRU01373"/>
    </source>
</evidence>
<dbReference type="Pfam" id="PF03734">
    <property type="entry name" value="YkuD"/>
    <property type="match status" value="1"/>
</dbReference>
<feature type="chain" id="PRO_5045954069" evidence="2">
    <location>
        <begin position="25"/>
        <end position="505"/>
    </location>
</feature>
<sequence>MKKVLIITVSLIFICLNISVTASALEGEAPLSTTKETVSKAEVKQANTLKLFVETNDTEAGQVNNSDNVFFDSNGGLEVPVQIVKYNGKVIAPQDPTKSGYTFGGWYKDNTTFVNLFDFTNTLITKDTTIFAKWTINKYTILFNSQGGSLVSDIGADYNTSITEPISPTKTGYIFGGWYKEANCLNEWNFTTSKVTSNTSLYTKWIVASPPATPTNIKTIIISATSIKLTWSATKGASGYEVYRATSSSGVYSLLTKTTSLYYTNSGLVTGKTYYYKIRSYQNVGKTILYSKWTVVTSRMTSSIVYNSLVQPNPVYGKYAGLKVEIKDESSSRYLIRKTNGSELWVACNKVSVSTNPATNTKYLTKDQLQTYVNVTSSFISNTKYFTWVDLNRQRVNVFTGSAKHWTLVKSYSCATGNNITPSKRGVFTIQDKGASFVAGSGTIVKYWTRYSGNYMLHSIILTTGGAVCDSTIGKRVSHGCIRMPLDMAKWYYNTIPKGSLIWVN</sequence>
<dbReference type="InterPro" id="IPR005490">
    <property type="entry name" value="LD_TPept_cat_dom"/>
</dbReference>
<protein>
    <submittedName>
        <fullName evidence="5">InlB B-repeat-containing protein</fullName>
    </submittedName>
</protein>
<evidence type="ECO:0000313" key="5">
    <source>
        <dbReference type="EMBL" id="MBU3160924.1"/>
    </source>
</evidence>
<evidence type="ECO:0000313" key="6">
    <source>
        <dbReference type="Proteomes" id="UP000776252"/>
    </source>
</evidence>
<dbReference type="InterPro" id="IPR003961">
    <property type="entry name" value="FN3_dom"/>
</dbReference>
<dbReference type="PANTHER" id="PTHR30582:SF2">
    <property type="entry name" value="L,D-TRANSPEPTIDASE YCIB-RELATED"/>
    <property type="match status" value="1"/>
</dbReference>
<keyword evidence="6" id="KW-1185">Reference proteome</keyword>
<dbReference type="PROSITE" id="PS50853">
    <property type="entry name" value="FN3"/>
    <property type="match status" value="1"/>
</dbReference>
<feature type="domain" description="Fibronectin type-III" evidence="3">
    <location>
        <begin position="213"/>
        <end position="304"/>
    </location>
</feature>
<feature type="active site" description="Proton donor/acceptor" evidence="1">
    <location>
        <position position="458"/>
    </location>
</feature>
<dbReference type="CDD" id="cd16913">
    <property type="entry name" value="YkuD_like"/>
    <property type="match status" value="1"/>
</dbReference>
<dbReference type="SMART" id="SM00060">
    <property type="entry name" value="FN3"/>
    <property type="match status" value="1"/>
</dbReference>
<dbReference type="RefSeq" id="WP_216150459.1">
    <property type="nucleotide sequence ID" value="NZ_JAHLDV010000040.1"/>
</dbReference>
<accession>A0ABS6BVH7</accession>
<dbReference type="NCBIfam" id="TIGR02543">
    <property type="entry name" value="List_Bact_rpt"/>
    <property type="match status" value="2"/>
</dbReference>
<dbReference type="Proteomes" id="UP000776252">
    <property type="component" value="Unassembled WGS sequence"/>
</dbReference>
<proteinExistence type="predicted"/>
<feature type="domain" description="L,D-TPase catalytic" evidence="4">
    <location>
        <begin position="385"/>
        <end position="505"/>
    </location>
</feature>
<feature type="signal peptide" evidence="2">
    <location>
        <begin position="1"/>
        <end position="24"/>
    </location>
</feature>
<evidence type="ECO:0000256" key="2">
    <source>
        <dbReference type="SAM" id="SignalP"/>
    </source>
</evidence>
<organism evidence="5 6">
    <name type="scientific">Clostridium frigoris</name>
    <dbReference type="NCBI Taxonomy" id="205327"/>
    <lineage>
        <taxon>Bacteria</taxon>
        <taxon>Bacillati</taxon>
        <taxon>Bacillota</taxon>
        <taxon>Clostridia</taxon>
        <taxon>Eubacteriales</taxon>
        <taxon>Clostridiaceae</taxon>
        <taxon>Clostridium</taxon>
    </lineage>
</organism>
<evidence type="ECO:0000259" key="4">
    <source>
        <dbReference type="PROSITE" id="PS52029"/>
    </source>
</evidence>
<dbReference type="InterPro" id="IPR050979">
    <property type="entry name" value="LD-transpeptidase"/>
</dbReference>
<dbReference type="CDD" id="cd00063">
    <property type="entry name" value="FN3"/>
    <property type="match status" value="1"/>
</dbReference>
<keyword evidence="2" id="KW-0732">Signal</keyword>
<feature type="active site" description="Nucleophile" evidence="1">
    <location>
        <position position="481"/>
    </location>
</feature>
<name>A0ABS6BVH7_9CLOT</name>
<comment type="caution">
    <text evidence="5">The sequence shown here is derived from an EMBL/GenBank/DDBJ whole genome shotgun (WGS) entry which is preliminary data.</text>
</comment>
<dbReference type="EMBL" id="JAHLDV010000040">
    <property type="protein sequence ID" value="MBU3160924.1"/>
    <property type="molecule type" value="Genomic_DNA"/>
</dbReference>